<dbReference type="EMBL" id="AP014564">
    <property type="protein sequence ID" value="BAV94363.1"/>
    <property type="molecule type" value="Genomic_DNA"/>
</dbReference>
<dbReference type="AlphaFoldDB" id="A0A1J1E8W4"/>
<keyword evidence="2" id="KW-1185">Reference proteome</keyword>
<proteinExistence type="predicted"/>
<dbReference type="PANTHER" id="PTHR34387:SF2">
    <property type="entry name" value="SLR1258 PROTEIN"/>
    <property type="match status" value="1"/>
</dbReference>
<reference evidence="1 2" key="1">
    <citation type="submission" date="2014-03" db="EMBL/GenBank/DDBJ databases">
        <title>complete genome sequence of Flavobacteriaceae bacterium JBKA-6.</title>
        <authorList>
            <person name="Takano T."/>
            <person name="Nakamura Y."/>
            <person name="Takuma S."/>
            <person name="Yasuike M."/>
            <person name="Matsuyama T."/>
            <person name="Sakai T."/>
            <person name="Fujiwara A."/>
            <person name="Kimoto K."/>
            <person name="Fukuda Y."/>
            <person name="Kondo H."/>
            <person name="Hirono I."/>
            <person name="Nakayasu C."/>
        </authorList>
    </citation>
    <scope>NUCLEOTIDE SEQUENCE [LARGE SCALE GENOMIC DNA]</scope>
    <source>
        <strain evidence="1 2">JBKA-6</strain>
    </source>
</reference>
<dbReference type="InterPro" id="IPR007497">
    <property type="entry name" value="SIMPL/DUF541"/>
</dbReference>
<evidence type="ECO:0000313" key="1">
    <source>
        <dbReference type="EMBL" id="BAV94363.1"/>
    </source>
</evidence>
<dbReference type="Proteomes" id="UP000243197">
    <property type="component" value="Chromosome"/>
</dbReference>
<evidence type="ECO:0008006" key="3">
    <source>
        <dbReference type="Google" id="ProtNLM"/>
    </source>
</evidence>
<dbReference type="KEGG" id="ise:JBKA6_0350"/>
<dbReference type="Gene3D" id="3.30.70.2970">
    <property type="entry name" value="Protein of unknown function (DUF541), domain 2"/>
    <property type="match status" value="1"/>
</dbReference>
<protein>
    <recommendedName>
        <fullName evidence="3">DUF541 domain-containing protein</fullName>
    </recommendedName>
</protein>
<accession>A0A1J1E8W4</accession>
<dbReference type="PANTHER" id="PTHR34387">
    <property type="entry name" value="SLR1258 PROTEIN"/>
    <property type="match status" value="1"/>
</dbReference>
<dbReference type="GO" id="GO:0006974">
    <property type="term" value="P:DNA damage response"/>
    <property type="evidence" value="ECO:0007669"/>
    <property type="project" value="TreeGrafter"/>
</dbReference>
<gene>
    <name evidence="1" type="ORF">JBKA6_0350</name>
</gene>
<evidence type="ECO:0000313" key="2">
    <source>
        <dbReference type="Proteomes" id="UP000243197"/>
    </source>
</evidence>
<name>A0A1J1E8W4_9FLAO</name>
<dbReference type="Pfam" id="PF04402">
    <property type="entry name" value="SIMPL"/>
    <property type="match status" value="1"/>
</dbReference>
<sequence length="225" mass="25657">MVSCGRVSQNERNKNTMTISETIKMNFPADLVVVNFDIFNVNRNSSSAARVVEERVDKLMEIFLSNNFKKESLKIQNFSIREEFEYGYYNSKKRVVGYRASQNLILSVAYSKDNMKKIFDLFGNSGVEASLFLSFTISDMDKIEEVLIEKLVEKSNKKARIISENMGVTLLRAIDIIVNPDMTSRHNKNQSFGTLTAEMSKNINENIGPVDIELSSSSQITWHIK</sequence>
<dbReference type="Gene3D" id="3.30.110.170">
    <property type="entry name" value="Protein of unknown function (DUF541), domain 1"/>
    <property type="match status" value="1"/>
</dbReference>
<dbReference type="InterPro" id="IPR052022">
    <property type="entry name" value="26kDa_periplasmic_antigen"/>
</dbReference>
<organism evidence="1 2">
    <name type="scientific">Ichthyobacterium seriolicida</name>
    <dbReference type="NCBI Taxonomy" id="242600"/>
    <lineage>
        <taxon>Bacteria</taxon>
        <taxon>Pseudomonadati</taxon>
        <taxon>Bacteroidota</taxon>
        <taxon>Flavobacteriia</taxon>
        <taxon>Flavobacteriales</taxon>
        <taxon>Ichthyobacteriaceae</taxon>
        <taxon>Ichthyobacterium</taxon>
    </lineage>
</organism>